<evidence type="ECO:0000259" key="1">
    <source>
        <dbReference type="Pfam" id="PF17775"/>
    </source>
</evidence>
<sequence>MQTSKCPCGSGKDLAQCCGLYLQGRALPETAMALMRSRYSAYVLQEIDYLKETLWPKFQPAFDFEGTARWASENHWVGLTVIQFQNGGRDDRAGTVLFEANYLSGGQMHKHRELSKFRKKAGRWYYVEAIAET</sequence>
<dbReference type="AlphaFoldDB" id="A0A562SMC5"/>
<evidence type="ECO:0000313" key="2">
    <source>
        <dbReference type="EMBL" id="TWI81806.1"/>
    </source>
</evidence>
<comment type="caution">
    <text evidence="2">The sequence shown here is derived from an EMBL/GenBank/DDBJ whole genome shotgun (WGS) entry which is preliminary data.</text>
</comment>
<accession>A0A562SMC5</accession>
<evidence type="ECO:0000313" key="3">
    <source>
        <dbReference type="Proteomes" id="UP000320593"/>
    </source>
</evidence>
<dbReference type="EMBL" id="VLLF01000010">
    <property type="protein sequence ID" value="TWI81806.1"/>
    <property type="molecule type" value="Genomic_DNA"/>
</dbReference>
<name>A0A562SMC5_9HYPH</name>
<proteinExistence type="predicted"/>
<organism evidence="2 3">
    <name type="scientific">Roseibium hamelinense</name>
    <dbReference type="NCBI Taxonomy" id="150831"/>
    <lineage>
        <taxon>Bacteria</taxon>
        <taxon>Pseudomonadati</taxon>
        <taxon>Pseudomonadota</taxon>
        <taxon>Alphaproteobacteria</taxon>
        <taxon>Hyphomicrobiales</taxon>
        <taxon>Stappiaceae</taxon>
        <taxon>Roseibium</taxon>
    </lineage>
</organism>
<protein>
    <submittedName>
        <fullName evidence="2">SEC-C motif-containing protein</fullName>
    </submittedName>
</protein>
<dbReference type="Pfam" id="PF02810">
    <property type="entry name" value="SEC-C"/>
    <property type="match status" value="1"/>
</dbReference>
<dbReference type="Proteomes" id="UP000320593">
    <property type="component" value="Unassembled WGS sequence"/>
</dbReference>
<dbReference type="InterPro" id="IPR032710">
    <property type="entry name" value="NTF2-like_dom_sf"/>
</dbReference>
<dbReference type="Gene3D" id="3.10.450.50">
    <property type="match status" value="1"/>
</dbReference>
<dbReference type="Pfam" id="PF17775">
    <property type="entry name" value="YchJ_M-like"/>
    <property type="match status" value="1"/>
</dbReference>
<gene>
    <name evidence="2" type="ORF">JM93_03768</name>
</gene>
<dbReference type="InterPro" id="IPR048469">
    <property type="entry name" value="YchJ-like_M"/>
</dbReference>
<feature type="domain" description="YchJ-like middle NTF2-like" evidence="1">
    <location>
        <begin position="30"/>
        <end position="128"/>
    </location>
</feature>
<dbReference type="SUPFAM" id="SSF54427">
    <property type="entry name" value="NTF2-like"/>
    <property type="match status" value="1"/>
</dbReference>
<reference evidence="2 3" key="1">
    <citation type="submission" date="2019-07" db="EMBL/GenBank/DDBJ databases">
        <title>Genomic Encyclopedia of Archaeal and Bacterial Type Strains, Phase II (KMG-II): from individual species to whole genera.</title>
        <authorList>
            <person name="Goeker M."/>
        </authorList>
    </citation>
    <scope>NUCLEOTIDE SEQUENCE [LARGE SCALE GENOMIC DNA]</scope>
    <source>
        <strain evidence="2 3">ATCC BAA-252</strain>
    </source>
</reference>
<dbReference type="InterPro" id="IPR004027">
    <property type="entry name" value="SEC_C_motif"/>
</dbReference>
<keyword evidence="3" id="KW-1185">Reference proteome</keyword>
<dbReference type="OrthoDB" id="21421at2"/>